<reference evidence="4 5" key="1">
    <citation type="journal article" date="2014" name="Genome Biol. Evol.">
        <title>Genome degeneration and adaptation in a nascent stage of symbiosis.</title>
        <authorList>
            <person name="Oakeson K.F."/>
            <person name="Gil R."/>
            <person name="Clayton A.L."/>
            <person name="Dunn D.M."/>
            <person name="von Niederhausern A.C."/>
            <person name="Hamil C."/>
            <person name="Aoyagi A."/>
            <person name="Duval B."/>
            <person name="Baca A."/>
            <person name="Silva F.J."/>
            <person name="Vallier A."/>
            <person name="Jackson D.G."/>
            <person name="Latorre A."/>
            <person name="Weiss R.B."/>
            <person name="Heddi A."/>
            <person name="Moya A."/>
            <person name="Dale C."/>
        </authorList>
    </citation>
    <scope>NUCLEOTIDE SEQUENCE [LARGE SCALE GENOMIC DNA]</scope>
    <source>
        <strain evidence="4 5">HS1</strain>
        <plasmid evidence="5">Plasmid pHS1</plasmid>
    </source>
</reference>
<dbReference type="InterPro" id="IPR014710">
    <property type="entry name" value="RmlC-like_jellyroll"/>
</dbReference>
<dbReference type="RefSeq" id="WP_025424503.1">
    <property type="nucleotide sequence ID" value="NZ_CAUIKD010000067.1"/>
</dbReference>
<organism evidence="4 5">
    <name type="scientific">Sodalis praecaptivus</name>
    <dbReference type="NCBI Taxonomy" id="1239307"/>
    <lineage>
        <taxon>Bacteria</taxon>
        <taxon>Pseudomonadati</taxon>
        <taxon>Pseudomonadota</taxon>
        <taxon>Gammaproteobacteria</taxon>
        <taxon>Enterobacterales</taxon>
        <taxon>Bruguierivoracaceae</taxon>
        <taxon>Sodalis</taxon>
    </lineage>
</organism>
<evidence type="ECO:0000313" key="4">
    <source>
        <dbReference type="EMBL" id="AHF79365.1"/>
    </source>
</evidence>
<evidence type="ECO:0000313" key="5">
    <source>
        <dbReference type="Proteomes" id="UP000019028"/>
    </source>
</evidence>
<dbReference type="Pfam" id="PF03848">
    <property type="entry name" value="TehB"/>
    <property type="match status" value="1"/>
</dbReference>
<dbReference type="GO" id="GO:0005737">
    <property type="term" value="C:cytoplasm"/>
    <property type="evidence" value="ECO:0007669"/>
    <property type="project" value="InterPro"/>
</dbReference>
<dbReference type="HOGENOM" id="CLU_084458_0_0_6"/>
<dbReference type="InterPro" id="IPR004537">
    <property type="entry name" value="Tellurite-R_MeTrfase_TehB"/>
</dbReference>
<dbReference type="InterPro" id="IPR029063">
    <property type="entry name" value="SAM-dependent_MTases_sf"/>
</dbReference>
<geneLocation type="plasmid" evidence="4 5">
    <name>pHS1</name>
</geneLocation>
<dbReference type="InterPro" id="IPR015392">
    <property type="entry name" value="TehB/YeaR-like_dom"/>
</dbReference>
<dbReference type="OrthoDB" id="9804312at2"/>
<feature type="domain" description="Tellurite resistance methyltransferase TehB-like" evidence="2">
    <location>
        <begin position="90"/>
        <end position="283"/>
    </location>
</feature>
<evidence type="ECO:0000259" key="3">
    <source>
        <dbReference type="Pfam" id="PF09313"/>
    </source>
</evidence>
<dbReference type="NCBIfam" id="TIGR00477">
    <property type="entry name" value="tehB"/>
    <property type="match status" value="1"/>
</dbReference>
<keyword evidence="5" id="KW-1185">Reference proteome</keyword>
<dbReference type="PANTHER" id="PTHR43861">
    <property type="entry name" value="TRANS-ACONITATE 2-METHYLTRANSFERASE-RELATED"/>
    <property type="match status" value="1"/>
</dbReference>
<name>W0I4I2_9GAMM</name>
<evidence type="ECO:0000256" key="1">
    <source>
        <dbReference type="ARBA" id="ARBA00022679"/>
    </source>
</evidence>
<dbReference type="InterPro" id="IPR014431">
    <property type="entry name" value="Tellurite-R_TehB-2"/>
</dbReference>
<dbReference type="Proteomes" id="UP000019028">
    <property type="component" value="Plasmid pHS1"/>
</dbReference>
<dbReference type="GO" id="GO:0008757">
    <property type="term" value="F:S-adenosylmethionine-dependent methyltransferase activity"/>
    <property type="evidence" value="ECO:0007669"/>
    <property type="project" value="InterPro"/>
</dbReference>
<feature type="domain" description="TehB/YeaR-like" evidence="3">
    <location>
        <begin position="8"/>
        <end position="88"/>
    </location>
</feature>
<dbReference type="KEGG" id="sod:Sant_P0330"/>
<accession>W0I4I2</accession>
<dbReference type="NCBIfam" id="NF008405">
    <property type="entry name" value="PRK11207.1"/>
    <property type="match status" value="1"/>
</dbReference>
<dbReference type="Gene3D" id="2.60.120.10">
    <property type="entry name" value="Jelly Rolls"/>
    <property type="match status" value="1"/>
</dbReference>
<dbReference type="PANTHER" id="PTHR43861:SF3">
    <property type="entry name" value="PUTATIVE (AFU_ORTHOLOGUE AFUA_2G14390)-RELATED"/>
    <property type="match status" value="1"/>
</dbReference>
<dbReference type="SUPFAM" id="SSF51197">
    <property type="entry name" value="Clavaminate synthase-like"/>
    <property type="match status" value="1"/>
</dbReference>
<dbReference type="GO" id="GO:0046690">
    <property type="term" value="P:response to tellurium ion"/>
    <property type="evidence" value="ECO:0007669"/>
    <property type="project" value="InterPro"/>
</dbReference>
<dbReference type="NCBIfam" id="NF008992">
    <property type="entry name" value="PRK12335.1"/>
    <property type="match status" value="1"/>
</dbReference>
<dbReference type="SUPFAM" id="SSF53335">
    <property type="entry name" value="S-adenosyl-L-methionine-dependent methyltransferases"/>
    <property type="match status" value="1"/>
</dbReference>
<evidence type="ECO:0000259" key="2">
    <source>
        <dbReference type="Pfam" id="PF03848"/>
    </source>
</evidence>
<dbReference type="PIRSF" id="PIRSF005215">
    <property type="entry name" value="TehB"/>
    <property type="match status" value="1"/>
</dbReference>
<sequence length="288" mass="32446">MKNLLPYKVMPIWNSKDLPESFTLRHNTQPGTWAKLTILRGSLTFAMMTEADEVTETLVFTPRSQTPFVEPQQWHRIVSFSEDMECQLTFYCSAEEYFHKKYQLTATHSDVVAAASVIAPGQALDLGCGSGRNALYLGLKGFNVTAWDKNQESIQRLNALIEEEKLSSVMTADVQDLNSVVIDKSYDFILSTVVMMFLDRDRIPSLIANMQACTAPGGYNLIVAAMDSHDYPCPLPFPFTFKAGELKEYYQGWDIIKYNEDVGQLHKTDANGDRIKLRFATLLASKNA</sequence>
<dbReference type="InterPro" id="IPR015985">
    <property type="entry name" value="TehB-like_dom"/>
</dbReference>
<dbReference type="PATRIC" id="fig|1239307.3.peg.4894"/>
<dbReference type="Pfam" id="PF09313">
    <property type="entry name" value="TehB-like"/>
    <property type="match status" value="1"/>
</dbReference>
<gene>
    <name evidence="4" type="ORF">Sant_P0330</name>
</gene>
<proteinExistence type="predicted"/>
<dbReference type="Gene3D" id="3.40.50.150">
    <property type="entry name" value="Vaccinia Virus protein VP39"/>
    <property type="match status" value="1"/>
</dbReference>
<dbReference type="EMBL" id="CP006570">
    <property type="protein sequence ID" value="AHF79365.1"/>
    <property type="molecule type" value="Genomic_DNA"/>
</dbReference>
<keyword evidence="1" id="KW-0808">Transferase</keyword>
<dbReference type="AlphaFoldDB" id="W0I4I2"/>
<protein>
    <submittedName>
        <fullName evidence="4">Tellurite resistance protein TehB</fullName>
    </submittedName>
</protein>
<dbReference type="CDD" id="cd02440">
    <property type="entry name" value="AdoMet_MTases"/>
    <property type="match status" value="1"/>
</dbReference>
<keyword evidence="4" id="KW-0614">Plasmid</keyword>